<evidence type="ECO:0000256" key="8">
    <source>
        <dbReference type="ARBA" id="ARBA00022927"/>
    </source>
</evidence>
<name>A0ABV3X362_9FIRM</name>
<feature type="domain" description="AAA+ ATPase" evidence="15">
    <location>
        <begin position="396"/>
        <end position="543"/>
    </location>
</feature>
<dbReference type="Pfam" id="PF00448">
    <property type="entry name" value="SRP54"/>
    <property type="match status" value="1"/>
</dbReference>
<dbReference type="Proteomes" id="UP001559623">
    <property type="component" value="Unassembled WGS sequence"/>
</dbReference>
<evidence type="ECO:0000259" key="15">
    <source>
        <dbReference type="SMART" id="SM00382"/>
    </source>
</evidence>
<evidence type="ECO:0000256" key="6">
    <source>
        <dbReference type="ARBA" id="ARBA00022741"/>
    </source>
</evidence>
<evidence type="ECO:0000256" key="7">
    <source>
        <dbReference type="ARBA" id="ARBA00022795"/>
    </source>
</evidence>
<evidence type="ECO:0000256" key="5">
    <source>
        <dbReference type="ARBA" id="ARBA00022475"/>
    </source>
</evidence>
<organism evidence="17 18">
    <name type="scientific">Selenomonas sputigena</name>
    <dbReference type="NCBI Taxonomy" id="69823"/>
    <lineage>
        <taxon>Bacteria</taxon>
        <taxon>Bacillati</taxon>
        <taxon>Bacillota</taxon>
        <taxon>Negativicutes</taxon>
        <taxon>Selenomonadales</taxon>
        <taxon>Selenomonadaceae</taxon>
        <taxon>Selenomonas</taxon>
    </lineage>
</organism>
<evidence type="ECO:0000313" key="17">
    <source>
        <dbReference type="EMBL" id="MEX5284609.1"/>
    </source>
</evidence>
<evidence type="ECO:0000256" key="3">
    <source>
        <dbReference type="ARBA" id="ARBA00014919"/>
    </source>
</evidence>
<keyword evidence="7" id="KW-1005">Bacterial flagellum biogenesis</keyword>
<evidence type="ECO:0000256" key="4">
    <source>
        <dbReference type="ARBA" id="ARBA00022448"/>
    </source>
</evidence>
<dbReference type="InterPro" id="IPR000897">
    <property type="entry name" value="SRP54_GTPase_dom"/>
</dbReference>
<dbReference type="InterPro" id="IPR027417">
    <property type="entry name" value="P-loop_NTPase"/>
</dbReference>
<keyword evidence="4" id="KW-0813">Transport</keyword>
<keyword evidence="5" id="KW-1003">Cell membrane</keyword>
<dbReference type="SUPFAM" id="SSF52540">
    <property type="entry name" value="P-loop containing nucleoside triphosphate hydrolases"/>
    <property type="match status" value="2"/>
</dbReference>
<sequence length="588" mass="63499">MRIKVFQAATMKEAMAQVKDELGTDAVILHTKRIKKGGILGYGSKEIFEVTAALDEVPRKPPKKRVERLPTLAELQAAETAGTADSVPLPQGIAAAAPAVQPLPRAAAAAEAVPLPAAMAAPVPLAAPLTAPAPSAALAAVPDDAVPLAAAPSPMQQPAAVPAPVVQKTQARLSRNAARSYKTAGTEAAIAEAQVHLPPPASAAASPDGAAEEAFRPLLPETEEKAVRPVRTRRKKTAAKPKGTRSRKVSPIPEEAEERAAAPVPRKKAPRSAGEKKKVLPAAPPQASEPMEEPPLKSEEERQKETIEELQNELAQMKAMLVQVVNKEKKPEDELSLQQALRLQDIEPEIIDDIVLQLPAEAILADKDTPQAREGLKKYLMDNVQMADGLEIKSRRRKIAALLGPTGVGKTTTLAKIAAQCVLEKGISTAFITADTYRISAVEQLKTYADILGLPIAIVYSPQELKEAIQKFRQKQLILIDTAGRSQHNRRQMAELKDFLAVNQNIEKYLVLSATTKNEDAKDILEKFSVCRPDKVIFTKTDETKSLGVILNILRRREMRLSYLTNGQSVPDDIAPAEAGKLAELFLR</sequence>
<keyword evidence="18" id="KW-1185">Reference proteome</keyword>
<dbReference type="PANTHER" id="PTHR43134:SF3">
    <property type="entry name" value="FLAGELLAR BIOSYNTHESIS PROTEIN FLHF"/>
    <property type="match status" value="1"/>
</dbReference>
<comment type="function">
    <text evidence="12">Necessary for flagellar biosynthesis. May be involved in translocation of the flagellum.</text>
</comment>
<feature type="compositionally biased region" description="Basic and acidic residues" evidence="14">
    <location>
        <begin position="294"/>
        <end position="306"/>
    </location>
</feature>
<evidence type="ECO:0000256" key="11">
    <source>
        <dbReference type="ARBA" id="ARBA00023225"/>
    </source>
</evidence>
<evidence type="ECO:0000256" key="13">
    <source>
        <dbReference type="NCBIfam" id="TIGR03499"/>
    </source>
</evidence>
<dbReference type="PANTHER" id="PTHR43134">
    <property type="entry name" value="SIGNAL RECOGNITION PARTICLE RECEPTOR SUBUNIT ALPHA"/>
    <property type="match status" value="1"/>
</dbReference>
<keyword evidence="11" id="KW-1006">Bacterial flagellum protein export</keyword>
<evidence type="ECO:0000256" key="14">
    <source>
        <dbReference type="SAM" id="MobiDB-lite"/>
    </source>
</evidence>
<evidence type="ECO:0000256" key="9">
    <source>
        <dbReference type="ARBA" id="ARBA00023134"/>
    </source>
</evidence>
<keyword evidence="9" id="KW-0342">GTP-binding</keyword>
<comment type="similarity">
    <text evidence="2">Belongs to the GTP-binding SRP family.</text>
</comment>
<protein>
    <recommendedName>
        <fullName evidence="3 13">Flagellar biosynthesis protein FlhF</fullName>
    </recommendedName>
</protein>
<accession>A0ABV3X362</accession>
<feature type="compositionally biased region" description="Basic residues" evidence="14">
    <location>
        <begin position="228"/>
        <end position="248"/>
    </location>
</feature>
<keyword evidence="17" id="KW-0282">Flagellum</keyword>
<proteinExistence type="inferred from homology"/>
<gene>
    <name evidence="17" type="primary">flhF</name>
    <name evidence="17" type="ORF">QCO44_03005</name>
</gene>
<dbReference type="SMART" id="SM00962">
    <property type="entry name" value="SRP54"/>
    <property type="match status" value="1"/>
</dbReference>
<evidence type="ECO:0000256" key="10">
    <source>
        <dbReference type="ARBA" id="ARBA00023136"/>
    </source>
</evidence>
<comment type="caution">
    <text evidence="17">The sequence shown here is derived from an EMBL/GenBank/DDBJ whole genome shotgun (WGS) entry which is preliminary data.</text>
</comment>
<dbReference type="InterPro" id="IPR020006">
    <property type="entry name" value="FlhF"/>
</dbReference>
<evidence type="ECO:0000259" key="16">
    <source>
        <dbReference type="SMART" id="SM00962"/>
    </source>
</evidence>
<dbReference type="Gene3D" id="1.20.120.1380">
    <property type="entry name" value="Flagellar FlhF biosynthesis protein, N domain"/>
    <property type="match status" value="1"/>
</dbReference>
<keyword evidence="10" id="KW-0472">Membrane</keyword>
<keyword evidence="17" id="KW-0969">Cilium</keyword>
<evidence type="ECO:0000313" key="18">
    <source>
        <dbReference type="Proteomes" id="UP001559623"/>
    </source>
</evidence>
<dbReference type="InterPro" id="IPR047040">
    <property type="entry name" value="FlhF__GTPase_dom"/>
</dbReference>
<feature type="region of interest" description="Disordered" evidence="14">
    <location>
        <begin position="199"/>
        <end position="306"/>
    </location>
</feature>
<dbReference type="CDD" id="cd17873">
    <property type="entry name" value="FlhF"/>
    <property type="match status" value="1"/>
</dbReference>
<feature type="domain" description="SRP54-type proteins GTP-binding" evidence="16">
    <location>
        <begin position="397"/>
        <end position="588"/>
    </location>
</feature>
<dbReference type="RefSeq" id="WP_368846346.1">
    <property type="nucleotide sequence ID" value="NZ_CP194411.1"/>
</dbReference>
<evidence type="ECO:0000256" key="2">
    <source>
        <dbReference type="ARBA" id="ARBA00008531"/>
    </source>
</evidence>
<dbReference type="NCBIfam" id="TIGR03499">
    <property type="entry name" value="FlhF"/>
    <property type="match status" value="1"/>
</dbReference>
<keyword evidence="17" id="KW-0966">Cell projection</keyword>
<dbReference type="SMART" id="SM00382">
    <property type="entry name" value="AAA"/>
    <property type="match status" value="1"/>
</dbReference>
<dbReference type="EMBL" id="JARVLH010000002">
    <property type="protein sequence ID" value="MEX5284609.1"/>
    <property type="molecule type" value="Genomic_DNA"/>
</dbReference>
<keyword evidence="6" id="KW-0547">Nucleotide-binding</keyword>
<comment type="subcellular location">
    <subcellularLocation>
        <location evidence="1">Cell membrane</location>
        <topology evidence="1">Peripheral membrane protein</topology>
        <orientation evidence="1">Cytoplasmic side</orientation>
    </subcellularLocation>
</comment>
<keyword evidence="8" id="KW-0653">Protein transport</keyword>
<dbReference type="InterPro" id="IPR003593">
    <property type="entry name" value="AAA+_ATPase"/>
</dbReference>
<reference evidence="17 18" key="1">
    <citation type="submission" date="2023-04" db="EMBL/GenBank/DDBJ databases">
        <title>Genome Sequence of Selenomonas sputigena ATCC 33150.</title>
        <authorList>
            <person name="Miller D.P."/>
            <person name="Anvari S."/>
            <person name="Polson S.W."/>
            <person name="Macdonald M."/>
            <person name="Mcdowell J.V."/>
        </authorList>
    </citation>
    <scope>NUCLEOTIDE SEQUENCE [LARGE SCALE GENOMIC DNA]</scope>
    <source>
        <strain evidence="17 18">ATCC 33150</strain>
    </source>
</reference>
<dbReference type="Gene3D" id="3.40.50.300">
    <property type="entry name" value="P-loop containing nucleotide triphosphate hydrolases"/>
    <property type="match status" value="1"/>
</dbReference>
<evidence type="ECO:0000256" key="12">
    <source>
        <dbReference type="ARBA" id="ARBA00025337"/>
    </source>
</evidence>
<evidence type="ECO:0000256" key="1">
    <source>
        <dbReference type="ARBA" id="ARBA00004413"/>
    </source>
</evidence>